<protein>
    <submittedName>
        <fullName evidence="1">Uncharacterized protein</fullName>
    </submittedName>
</protein>
<dbReference type="AlphaFoldDB" id="A0A0C2WPD3"/>
<sequence length="109" mass="12205">MSPSFYWFPSVVDWPGIDGVLVNGNDIYALQATIADTHRGPRDGLKKVWQTIGADVARLFTWHFVVVTDNKDLADKHTTDFGTRLDDVALGRRPHVKVLAWVCVPKSDV</sequence>
<evidence type="ECO:0000313" key="1">
    <source>
        <dbReference type="EMBL" id="KIL58556.1"/>
    </source>
</evidence>
<dbReference type="HOGENOM" id="CLU_2183248_0_0_1"/>
<dbReference type="InParanoid" id="A0A0C2WPD3"/>
<keyword evidence="2" id="KW-1185">Reference proteome</keyword>
<dbReference type="OrthoDB" id="19861at2759"/>
<reference evidence="1 2" key="1">
    <citation type="submission" date="2014-04" db="EMBL/GenBank/DDBJ databases">
        <title>Evolutionary Origins and Diversification of the Mycorrhizal Mutualists.</title>
        <authorList>
            <consortium name="DOE Joint Genome Institute"/>
            <consortium name="Mycorrhizal Genomics Consortium"/>
            <person name="Kohler A."/>
            <person name="Kuo A."/>
            <person name="Nagy L.G."/>
            <person name="Floudas D."/>
            <person name="Copeland A."/>
            <person name="Barry K.W."/>
            <person name="Cichocki N."/>
            <person name="Veneault-Fourrey C."/>
            <person name="LaButti K."/>
            <person name="Lindquist E.A."/>
            <person name="Lipzen A."/>
            <person name="Lundell T."/>
            <person name="Morin E."/>
            <person name="Murat C."/>
            <person name="Riley R."/>
            <person name="Ohm R."/>
            <person name="Sun H."/>
            <person name="Tunlid A."/>
            <person name="Henrissat B."/>
            <person name="Grigoriev I.V."/>
            <person name="Hibbett D.S."/>
            <person name="Martin F."/>
        </authorList>
    </citation>
    <scope>NUCLEOTIDE SEQUENCE [LARGE SCALE GENOMIC DNA]</scope>
    <source>
        <strain evidence="1 2">Koide BX008</strain>
    </source>
</reference>
<organism evidence="1 2">
    <name type="scientific">Amanita muscaria (strain Koide BX008)</name>
    <dbReference type="NCBI Taxonomy" id="946122"/>
    <lineage>
        <taxon>Eukaryota</taxon>
        <taxon>Fungi</taxon>
        <taxon>Dikarya</taxon>
        <taxon>Basidiomycota</taxon>
        <taxon>Agaricomycotina</taxon>
        <taxon>Agaricomycetes</taxon>
        <taxon>Agaricomycetidae</taxon>
        <taxon>Agaricales</taxon>
        <taxon>Pluteineae</taxon>
        <taxon>Amanitaceae</taxon>
        <taxon>Amanita</taxon>
    </lineage>
</organism>
<dbReference type="Proteomes" id="UP000054549">
    <property type="component" value="Unassembled WGS sequence"/>
</dbReference>
<evidence type="ECO:0000313" key="2">
    <source>
        <dbReference type="Proteomes" id="UP000054549"/>
    </source>
</evidence>
<gene>
    <name evidence="1" type="ORF">M378DRAFT_170456</name>
</gene>
<name>A0A0C2WPD3_AMAMK</name>
<accession>A0A0C2WPD3</accession>
<proteinExistence type="predicted"/>
<dbReference type="EMBL" id="KN818335">
    <property type="protein sequence ID" value="KIL58556.1"/>
    <property type="molecule type" value="Genomic_DNA"/>
</dbReference>